<keyword evidence="1" id="KW-0805">Transcription regulation</keyword>
<dbReference type="Pfam" id="PF17853">
    <property type="entry name" value="GGDEF_2"/>
    <property type="match status" value="1"/>
</dbReference>
<dbReference type="PROSITE" id="PS01124">
    <property type="entry name" value="HTH_ARAC_FAMILY_2"/>
    <property type="match status" value="1"/>
</dbReference>
<dbReference type="PANTHER" id="PTHR43280">
    <property type="entry name" value="ARAC-FAMILY TRANSCRIPTIONAL REGULATOR"/>
    <property type="match status" value="1"/>
</dbReference>
<accession>A0A927BQK8</accession>
<dbReference type="GO" id="GO:0043565">
    <property type="term" value="F:sequence-specific DNA binding"/>
    <property type="evidence" value="ECO:0007669"/>
    <property type="project" value="InterPro"/>
</dbReference>
<dbReference type="InterPro" id="IPR009057">
    <property type="entry name" value="Homeodomain-like_sf"/>
</dbReference>
<feature type="transmembrane region" description="Helical" evidence="5">
    <location>
        <begin position="304"/>
        <end position="324"/>
    </location>
</feature>
<gene>
    <name evidence="7" type="ORF">IDH44_01990</name>
</gene>
<dbReference type="InterPro" id="IPR041522">
    <property type="entry name" value="CdaR_GGDEF"/>
</dbReference>
<organism evidence="7 8">
    <name type="scientific">Paenibacillus sabuli</name>
    <dbReference type="NCBI Taxonomy" id="2772509"/>
    <lineage>
        <taxon>Bacteria</taxon>
        <taxon>Bacillati</taxon>
        <taxon>Bacillota</taxon>
        <taxon>Bacilli</taxon>
        <taxon>Bacillales</taxon>
        <taxon>Paenibacillaceae</taxon>
        <taxon>Paenibacillus</taxon>
    </lineage>
</organism>
<dbReference type="GO" id="GO:0003700">
    <property type="term" value="F:DNA-binding transcription factor activity"/>
    <property type="evidence" value="ECO:0007669"/>
    <property type="project" value="InterPro"/>
</dbReference>
<feature type="domain" description="HTH araC/xylS-type" evidence="6">
    <location>
        <begin position="667"/>
        <end position="765"/>
    </location>
</feature>
<keyword evidence="5" id="KW-0472">Membrane</keyword>
<dbReference type="InterPro" id="IPR018060">
    <property type="entry name" value="HTH_AraC"/>
</dbReference>
<dbReference type="PANTHER" id="PTHR43280:SF10">
    <property type="entry name" value="REGULATORY PROTEIN POCR"/>
    <property type="match status" value="1"/>
</dbReference>
<dbReference type="RefSeq" id="WP_190914181.1">
    <property type="nucleotide sequence ID" value="NZ_JACXIZ010000007.1"/>
</dbReference>
<reference evidence="7" key="1">
    <citation type="submission" date="2020-09" db="EMBL/GenBank/DDBJ databases">
        <title>A novel bacterium of genus Paenibacillus, isolated from South China Sea.</title>
        <authorList>
            <person name="Huang H."/>
            <person name="Mo K."/>
            <person name="Hu Y."/>
        </authorList>
    </citation>
    <scope>NUCLEOTIDE SEQUENCE</scope>
    <source>
        <strain evidence="7">IB182496</strain>
    </source>
</reference>
<keyword evidence="3" id="KW-0804">Transcription</keyword>
<dbReference type="InterPro" id="IPR020449">
    <property type="entry name" value="Tscrpt_reg_AraC-type_HTH"/>
</dbReference>
<evidence type="ECO:0000256" key="1">
    <source>
        <dbReference type="ARBA" id="ARBA00023015"/>
    </source>
</evidence>
<evidence type="ECO:0000313" key="7">
    <source>
        <dbReference type="EMBL" id="MBD2843950.1"/>
    </source>
</evidence>
<evidence type="ECO:0000256" key="5">
    <source>
        <dbReference type="SAM" id="Phobius"/>
    </source>
</evidence>
<comment type="caution">
    <text evidence="7">The sequence shown here is derived from an EMBL/GenBank/DDBJ whole genome shotgun (WGS) entry which is preliminary data.</text>
</comment>
<dbReference type="Gene3D" id="1.10.10.60">
    <property type="entry name" value="Homeodomain-like"/>
    <property type="match status" value="2"/>
</dbReference>
<keyword evidence="5" id="KW-1133">Transmembrane helix</keyword>
<evidence type="ECO:0000256" key="3">
    <source>
        <dbReference type="ARBA" id="ARBA00023163"/>
    </source>
</evidence>
<evidence type="ECO:0000313" key="8">
    <source>
        <dbReference type="Proteomes" id="UP000621560"/>
    </source>
</evidence>
<dbReference type="SUPFAM" id="SSF46689">
    <property type="entry name" value="Homeodomain-like"/>
    <property type="match status" value="2"/>
</dbReference>
<sequence length="786" mass="89408">MKRFRMSGFFVTVFALSCLIGLLPLLLLGYLSYTQSATVVQDEVTEGNRMILQQNRDQVEFFLKTVDTLATSAIGAPAAPGDDAMAALLELPYRYEYLKQFESLYARLTQIQVYELGIQDVHLISYRRSWLIEGGVLYQMDRRDAADDKGRYLQRLEQQLLRYRSDSQWSYWRLESEVPHAPMLKLVKHIPLNSRDPDGLMTVNIPLSELAKRMTPGQSETMMIVDERGLVLAHTDPGQVGAQIAETPYYEEIAQRGGGDGFFTQAGPGGGYAVLHTESRYNGWRYISLTPLAQFTEQAQSIKGYTVLTILLLMLLVVLGAAAVSMRMYSPIRQIYAFVKPASGADGSNELRYIGEQVKRMVRTQHLMVDEIEMLNRQAGTFLVDRLLRGQLRAEEWEEGAERCGFPTDWAHWCVVAMQLGSLEETRYAQRDRDLLMYAVQNMIEEIVPPSRRLCPVIQSGCLLLVCGTPQGGDTPLKVEVFNRVEDIQRKIKTYLGVATSYGISRTYQELAHAPLACRESMDALAYRYRLGQESILFLDELLPERTKRLRYPKELELSLREAVGRADEAASRERLGRLVAFYAEAHLHPYDYRLCLDRLTSRLVGTVQEAGTPAHEVFPEEVFRTRNWTGLATPQETAAWLECTVLVPLLAWTREQQRSRNVHISGTIIEAIHSAYDQDVSIELFASQLNFHPNYVSRVFKKETGVTFSEYLAQYRLERAKAWLDETDMRIADIAQRLRYSTASNFNRYFKKAYGMTPGQYRERHGGGTTRGQPGIQEEGGDESS</sequence>
<dbReference type="CDD" id="cd18774">
    <property type="entry name" value="PDC2_HK_sensor"/>
    <property type="match status" value="1"/>
</dbReference>
<name>A0A927BQK8_9BACL</name>
<dbReference type="AlphaFoldDB" id="A0A927BQK8"/>
<keyword evidence="2" id="KW-0238">DNA-binding</keyword>
<dbReference type="InterPro" id="IPR018062">
    <property type="entry name" value="HTH_AraC-typ_CS"/>
</dbReference>
<proteinExistence type="predicted"/>
<evidence type="ECO:0000256" key="4">
    <source>
        <dbReference type="SAM" id="MobiDB-lite"/>
    </source>
</evidence>
<keyword evidence="5" id="KW-0812">Transmembrane</keyword>
<evidence type="ECO:0000259" key="6">
    <source>
        <dbReference type="PROSITE" id="PS01124"/>
    </source>
</evidence>
<feature type="region of interest" description="Disordered" evidence="4">
    <location>
        <begin position="760"/>
        <end position="786"/>
    </location>
</feature>
<dbReference type="Proteomes" id="UP000621560">
    <property type="component" value="Unassembled WGS sequence"/>
</dbReference>
<dbReference type="SMART" id="SM00342">
    <property type="entry name" value="HTH_ARAC"/>
    <property type="match status" value="1"/>
</dbReference>
<keyword evidence="8" id="KW-1185">Reference proteome</keyword>
<dbReference type="EMBL" id="JACXIZ010000007">
    <property type="protein sequence ID" value="MBD2843950.1"/>
    <property type="molecule type" value="Genomic_DNA"/>
</dbReference>
<dbReference type="Gene3D" id="3.30.450.20">
    <property type="entry name" value="PAS domain"/>
    <property type="match status" value="1"/>
</dbReference>
<dbReference type="PROSITE" id="PS51257">
    <property type="entry name" value="PROKAR_LIPOPROTEIN"/>
    <property type="match status" value="1"/>
</dbReference>
<dbReference type="PRINTS" id="PR00032">
    <property type="entry name" value="HTHARAC"/>
</dbReference>
<dbReference type="Pfam" id="PF12833">
    <property type="entry name" value="HTH_18"/>
    <property type="match status" value="1"/>
</dbReference>
<dbReference type="PROSITE" id="PS00041">
    <property type="entry name" value="HTH_ARAC_FAMILY_1"/>
    <property type="match status" value="1"/>
</dbReference>
<evidence type="ECO:0000256" key="2">
    <source>
        <dbReference type="ARBA" id="ARBA00023125"/>
    </source>
</evidence>
<protein>
    <submittedName>
        <fullName evidence="7">AraC family transcriptional regulator</fullName>
    </submittedName>
</protein>